<dbReference type="OrthoDB" id="463944at2"/>
<dbReference type="KEGG" id="cmp:Cha6605_0937"/>
<gene>
    <name evidence="3" type="ORF">Cha6605_0937</name>
</gene>
<dbReference type="Pfam" id="PF10517">
    <property type="entry name" value="DM13"/>
    <property type="match status" value="1"/>
</dbReference>
<sequence length="175" mass="18799">MKFIQVTILSLASLLVISSAKAAIQSRVPAGSIAIDYPMEIREQPTQISPSARPFQLAATIKSGTFVRAEQPTRGGASIVTQNGRSFLQLDARFKTSSQGPDLVVALHLSPNVLGATKAPNYALKGGDYIVLSRLKKYSGAQRYAIPANINLANYRSAVIWCRKFNATFGVASLS</sequence>
<evidence type="ECO:0000256" key="1">
    <source>
        <dbReference type="SAM" id="SignalP"/>
    </source>
</evidence>
<dbReference type="PROSITE" id="PS51549">
    <property type="entry name" value="DM13"/>
    <property type="match status" value="1"/>
</dbReference>
<keyword evidence="4" id="KW-1185">Reference proteome</keyword>
<keyword evidence="1" id="KW-0732">Signal</keyword>
<organism evidence="3 4">
    <name type="scientific">Chamaesiphon minutus (strain ATCC 27169 / PCC 6605)</name>
    <dbReference type="NCBI Taxonomy" id="1173020"/>
    <lineage>
        <taxon>Bacteria</taxon>
        <taxon>Bacillati</taxon>
        <taxon>Cyanobacteriota</taxon>
        <taxon>Cyanophyceae</taxon>
        <taxon>Gomontiellales</taxon>
        <taxon>Chamaesiphonaceae</taxon>
        <taxon>Chamaesiphon</taxon>
    </lineage>
</organism>
<evidence type="ECO:0000259" key="2">
    <source>
        <dbReference type="PROSITE" id="PS51549"/>
    </source>
</evidence>
<dbReference type="HOGENOM" id="CLU_089192_0_0_3"/>
<dbReference type="InterPro" id="IPR019545">
    <property type="entry name" value="DM13_domain"/>
</dbReference>
<dbReference type="AlphaFoldDB" id="K9UAP9"/>
<evidence type="ECO:0000313" key="4">
    <source>
        <dbReference type="Proteomes" id="UP000010366"/>
    </source>
</evidence>
<feature type="signal peptide" evidence="1">
    <location>
        <begin position="1"/>
        <end position="22"/>
    </location>
</feature>
<name>K9UAP9_CHAP6</name>
<feature type="domain" description="DM13" evidence="2">
    <location>
        <begin position="59"/>
        <end position="175"/>
    </location>
</feature>
<proteinExistence type="predicted"/>
<dbReference type="STRING" id="1173020.Cha6605_0937"/>
<protein>
    <submittedName>
        <fullName evidence="3">Electron transfer protein with DM13 domain</fullName>
    </submittedName>
</protein>
<accession>K9UAP9</accession>
<dbReference type="RefSeq" id="WP_015158384.1">
    <property type="nucleotide sequence ID" value="NC_019697.1"/>
</dbReference>
<dbReference type="EMBL" id="CP003600">
    <property type="protein sequence ID" value="AFY92192.1"/>
    <property type="molecule type" value="Genomic_DNA"/>
</dbReference>
<dbReference type="eggNOG" id="COG1672">
    <property type="taxonomic scope" value="Bacteria"/>
</dbReference>
<dbReference type="Proteomes" id="UP000010366">
    <property type="component" value="Chromosome"/>
</dbReference>
<reference evidence="3 4" key="1">
    <citation type="submission" date="2012-05" db="EMBL/GenBank/DDBJ databases">
        <title>Finished chromosome of genome of Chamaesiphon sp. PCC 6605.</title>
        <authorList>
            <consortium name="US DOE Joint Genome Institute"/>
            <person name="Gugger M."/>
            <person name="Coursin T."/>
            <person name="Rippka R."/>
            <person name="Tandeau De Marsac N."/>
            <person name="Huntemann M."/>
            <person name="Wei C.-L."/>
            <person name="Han J."/>
            <person name="Detter J.C."/>
            <person name="Han C."/>
            <person name="Tapia R."/>
            <person name="Chen A."/>
            <person name="Kyrpides N."/>
            <person name="Mavromatis K."/>
            <person name="Markowitz V."/>
            <person name="Szeto E."/>
            <person name="Ivanova N."/>
            <person name="Pagani I."/>
            <person name="Pati A."/>
            <person name="Goodwin L."/>
            <person name="Nordberg H.P."/>
            <person name="Cantor M.N."/>
            <person name="Hua S.X."/>
            <person name="Woyke T."/>
            <person name="Kerfeld C.A."/>
        </authorList>
    </citation>
    <scope>NUCLEOTIDE SEQUENCE [LARGE SCALE GENOMIC DNA]</scope>
    <source>
        <strain evidence="4">ATCC 27169 / PCC 6605</strain>
    </source>
</reference>
<evidence type="ECO:0000313" key="3">
    <source>
        <dbReference type="EMBL" id="AFY92192.1"/>
    </source>
</evidence>
<feature type="chain" id="PRO_5003936250" evidence="1">
    <location>
        <begin position="23"/>
        <end position="175"/>
    </location>
</feature>